<dbReference type="PANTHER" id="PTHR30050:SF4">
    <property type="entry name" value="ATP-BINDING PROTEIN RV3427C IN INSERTION SEQUENCE-RELATED"/>
    <property type="match status" value="1"/>
</dbReference>
<comment type="similarity">
    <text evidence="1">Belongs to the IS21/IS1162 putative ATP-binding protein family.</text>
</comment>
<accession>A0A3B1BM77</accession>
<sequence length="253" mass="28736">MFNNQTLQTLRSLKLTGMADGLEQQLTQPSTHEELGFEERLALLVDRESTHRHNNKISRLLKAAKLKLQAHPEDINYQHPRGLNQSQFADLLSSQWIYQHHNVLITGPTGCGKTYLGCVLATQACRHGLSVRYFRTSRLLESLSIAHGDGRFSKLIQQLAKTELLILDDWGLEKMTLSQRNDLLEIMEDRHGLRSTLITSQLPITQWHNAIGDATLADAILDRLLHNSHKLKLKGESMRKTMCKIDEGEHSTC</sequence>
<dbReference type="GO" id="GO:0005524">
    <property type="term" value="F:ATP binding"/>
    <property type="evidence" value="ECO:0007669"/>
    <property type="project" value="UniProtKB-KW"/>
</dbReference>
<evidence type="ECO:0000256" key="1">
    <source>
        <dbReference type="ARBA" id="ARBA00008059"/>
    </source>
</evidence>
<dbReference type="InterPro" id="IPR028350">
    <property type="entry name" value="DNAC/IstB-like"/>
</dbReference>
<dbReference type="PANTHER" id="PTHR30050">
    <property type="entry name" value="CHROMOSOMAL REPLICATION INITIATOR PROTEIN DNAA"/>
    <property type="match status" value="1"/>
</dbReference>
<dbReference type="PIRSF" id="PIRSF003073">
    <property type="entry name" value="DNAC_TnpB_IstB"/>
    <property type="match status" value="1"/>
</dbReference>
<gene>
    <name evidence="5" type="ORF">MNBD_GAMMA24-2365</name>
</gene>
<feature type="domain" description="AAA+ ATPase" evidence="4">
    <location>
        <begin position="99"/>
        <end position="231"/>
    </location>
</feature>
<dbReference type="SUPFAM" id="SSF52540">
    <property type="entry name" value="P-loop containing nucleoside triphosphate hydrolases"/>
    <property type="match status" value="1"/>
</dbReference>
<keyword evidence="3" id="KW-0067">ATP-binding</keyword>
<proteinExistence type="inferred from homology"/>
<evidence type="ECO:0000256" key="2">
    <source>
        <dbReference type="ARBA" id="ARBA00022741"/>
    </source>
</evidence>
<dbReference type="AlphaFoldDB" id="A0A3B1BM77"/>
<dbReference type="InterPro" id="IPR027417">
    <property type="entry name" value="P-loop_NTPase"/>
</dbReference>
<name>A0A3B1BM77_9ZZZZ</name>
<dbReference type="GO" id="GO:0006260">
    <property type="term" value="P:DNA replication"/>
    <property type="evidence" value="ECO:0007669"/>
    <property type="project" value="TreeGrafter"/>
</dbReference>
<protein>
    <submittedName>
        <fullName evidence="5">Mobile element protein</fullName>
    </submittedName>
</protein>
<dbReference type="EMBL" id="UOFZ01000071">
    <property type="protein sequence ID" value="VAX12914.1"/>
    <property type="molecule type" value="Genomic_DNA"/>
</dbReference>
<dbReference type="CDD" id="cd00009">
    <property type="entry name" value="AAA"/>
    <property type="match status" value="1"/>
</dbReference>
<dbReference type="InterPro" id="IPR003593">
    <property type="entry name" value="AAA+_ATPase"/>
</dbReference>
<dbReference type="InterPro" id="IPR002611">
    <property type="entry name" value="IstB_ATP-bd"/>
</dbReference>
<evidence type="ECO:0000259" key="4">
    <source>
        <dbReference type="SMART" id="SM00382"/>
    </source>
</evidence>
<dbReference type="Gene3D" id="3.40.50.300">
    <property type="entry name" value="P-loop containing nucleotide triphosphate hydrolases"/>
    <property type="match status" value="1"/>
</dbReference>
<dbReference type="Pfam" id="PF01695">
    <property type="entry name" value="IstB_IS21"/>
    <property type="match status" value="1"/>
</dbReference>
<evidence type="ECO:0000256" key="3">
    <source>
        <dbReference type="ARBA" id="ARBA00022840"/>
    </source>
</evidence>
<organism evidence="5">
    <name type="scientific">hydrothermal vent metagenome</name>
    <dbReference type="NCBI Taxonomy" id="652676"/>
    <lineage>
        <taxon>unclassified sequences</taxon>
        <taxon>metagenomes</taxon>
        <taxon>ecological metagenomes</taxon>
    </lineage>
</organism>
<keyword evidence="2" id="KW-0547">Nucleotide-binding</keyword>
<dbReference type="InterPro" id="IPR047661">
    <property type="entry name" value="IstB"/>
</dbReference>
<dbReference type="SMART" id="SM00382">
    <property type="entry name" value="AAA"/>
    <property type="match status" value="1"/>
</dbReference>
<evidence type="ECO:0000313" key="5">
    <source>
        <dbReference type="EMBL" id="VAX12914.1"/>
    </source>
</evidence>
<dbReference type="NCBIfam" id="NF038214">
    <property type="entry name" value="IS21_help_AAA"/>
    <property type="match status" value="1"/>
</dbReference>
<reference evidence="5" key="1">
    <citation type="submission" date="2018-06" db="EMBL/GenBank/DDBJ databases">
        <authorList>
            <person name="Zhirakovskaya E."/>
        </authorList>
    </citation>
    <scope>NUCLEOTIDE SEQUENCE</scope>
</reference>